<dbReference type="GO" id="GO:0016627">
    <property type="term" value="F:oxidoreductase activity, acting on the CH-CH group of donors"/>
    <property type="evidence" value="ECO:0007669"/>
    <property type="project" value="TreeGrafter"/>
</dbReference>
<dbReference type="Gene3D" id="2.30.110.10">
    <property type="entry name" value="Electron Transport, Fmn-binding Protein, Chain A"/>
    <property type="match status" value="1"/>
</dbReference>
<keyword evidence="1" id="KW-0560">Oxidoreductase</keyword>
<organism evidence="3 4">
    <name type="scientific">Kribbella speibonae</name>
    <dbReference type="NCBI Taxonomy" id="1572660"/>
    <lineage>
        <taxon>Bacteria</taxon>
        <taxon>Bacillati</taxon>
        <taxon>Actinomycetota</taxon>
        <taxon>Actinomycetes</taxon>
        <taxon>Propionibacteriales</taxon>
        <taxon>Kribbellaceae</taxon>
        <taxon>Kribbella</taxon>
    </lineage>
</organism>
<accession>A0A4R0IIN3</accession>
<dbReference type="GO" id="GO:0070967">
    <property type="term" value="F:coenzyme F420 binding"/>
    <property type="evidence" value="ECO:0007669"/>
    <property type="project" value="TreeGrafter"/>
</dbReference>
<dbReference type="Proteomes" id="UP000294225">
    <property type="component" value="Unassembled WGS sequence"/>
</dbReference>
<name>A0A4R0IIN3_9ACTN</name>
<dbReference type="GO" id="GO:0005829">
    <property type="term" value="C:cytosol"/>
    <property type="evidence" value="ECO:0007669"/>
    <property type="project" value="TreeGrafter"/>
</dbReference>
<evidence type="ECO:0000259" key="2">
    <source>
        <dbReference type="Pfam" id="PF01243"/>
    </source>
</evidence>
<dbReference type="PANTHER" id="PTHR35176">
    <property type="entry name" value="HEME OXYGENASE HI_0854-RELATED"/>
    <property type="match status" value="1"/>
</dbReference>
<protein>
    <recommendedName>
        <fullName evidence="2">Pyridoxamine 5'-phosphate oxidase N-terminal domain-containing protein</fullName>
    </recommendedName>
</protein>
<evidence type="ECO:0000313" key="3">
    <source>
        <dbReference type="EMBL" id="TCC32030.1"/>
    </source>
</evidence>
<sequence length="153" mass="16999">MKYGLSVAGGSVDFMGFRAMDDDEIAEFLAQPLVAVLAVDDPGWSPHVTPVWFHHLPDENRFQVMTPAKSKKTRLHRTGTGELSLSIQSADGATARYVNMQGVARFFPLDPDLLNAMVEKYLPSEHRAAYLAHPPEDSMFDITPRRITTAVID</sequence>
<gene>
    <name evidence="3" type="ORF">E0H92_36635</name>
</gene>
<evidence type="ECO:0000256" key="1">
    <source>
        <dbReference type="ARBA" id="ARBA00023002"/>
    </source>
</evidence>
<dbReference type="InterPro" id="IPR012349">
    <property type="entry name" value="Split_barrel_FMN-bd"/>
</dbReference>
<dbReference type="Pfam" id="PF01243">
    <property type="entry name" value="PNPOx_N"/>
    <property type="match status" value="1"/>
</dbReference>
<feature type="domain" description="Pyridoxamine 5'-phosphate oxidase N-terminal" evidence="2">
    <location>
        <begin position="22"/>
        <end position="148"/>
    </location>
</feature>
<dbReference type="AlphaFoldDB" id="A0A4R0IIN3"/>
<dbReference type="EMBL" id="SJKC01000006">
    <property type="protein sequence ID" value="TCC32030.1"/>
    <property type="molecule type" value="Genomic_DNA"/>
</dbReference>
<reference evidence="3 4" key="1">
    <citation type="submission" date="2019-02" db="EMBL/GenBank/DDBJ databases">
        <title>Kribbella capetownensis sp. nov. and Kribbella speibonae sp. nov., isolated from soil.</title>
        <authorList>
            <person name="Curtis S.M."/>
            <person name="Norton I."/>
            <person name="Everest G.J."/>
            <person name="Meyers P.R."/>
        </authorList>
    </citation>
    <scope>NUCLEOTIDE SEQUENCE [LARGE SCALE GENOMIC DNA]</scope>
    <source>
        <strain evidence="3 4">YM55</strain>
    </source>
</reference>
<evidence type="ECO:0000313" key="4">
    <source>
        <dbReference type="Proteomes" id="UP000294225"/>
    </source>
</evidence>
<dbReference type="InterPro" id="IPR011576">
    <property type="entry name" value="Pyridox_Oxase_N"/>
</dbReference>
<comment type="caution">
    <text evidence="3">The sequence shown here is derived from an EMBL/GenBank/DDBJ whole genome shotgun (WGS) entry which is preliminary data.</text>
</comment>
<proteinExistence type="predicted"/>
<dbReference type="PANTHER" id="PTHR35176:SF6">
    <property type="entry name" value="HEME OXYGENASE HI_0854-RELATED"/>
    <property type="match status" value="1"/>
</dbReference>
<dbReference type="InterPro" id="IPR052019">
    <property type="entry name" value="F420H2_bilvrd_red/Heme_oxyg"/>
</dbReference>
<dbReference type="SUPFAM" id="SSF50475">
    <property type="entry name" value="FMN-binding split barrel"/>
    <property type="match status" value="1"/>
</dbReference>